<dbReference type="EMBL" id="JAOPKA010000015">
    <property type="protein sequence ID" value="MCU4743485.1"/>
    <property type="molecule type" value="Genomic_DNA"/>
</dbReference>
<sequence length="331" mass="35764">MVDADPVDAVAAVDSAAPVLARFAQPTAERPTRIALLSDLHLSVEETGTWRVSHRTEERLEATVESVNRTPDLDAVCFVGDLVQRGTQAEYEAFDRVLADLEVPFYAVPGNHDLLADGSRETLSLAEFEGRYTPGELPYHQRIGGVDLLALNSNRSTRDSLAETYTGRLEPETLEWLAERLETVSNPLVAVHHNLPATRRLLWDSIEQLPVSGGSPDFETADELVGVLGARCGGTGTAGGTDGPLVLTGHLHFPAVTSTRGIREFTLPSLGPYPNAYTVLEIDEGGTTATMHSVSDREERLESVTHGLEHSRVLLAATQLAGLPLVDECGR</sequence>
<dbReference type="InterPro" id="IPR029052">
    <property type="entry name" value="Metallo-depent_PP-like"/>
</dbReference>
<dbReference type="Pfam" id="PF00149">
    <property type="entry name" value="Metallophos"/>
    <property type="match status" value="1"/>
</dbReference>
<dbReference type="GO" id="GO:0046872">
    <property type="term" value="F:metal ion binding"/>
    <property type="evidence" value="ECO:0007669"/>
    <property type="project" value="UniProtKB-KW"/>
</dbReference>
<dbReference type="SUPFAM" id="SSF56300">
    <property type="entry name" value="Metallo-dependent phosphatases"/>
    <property type="match status" value="1"/>
</dbReference>
<dbReference type="InterPro" id="IPR050884">
    <property type="entry name" value="CNP_phosphodiesterase-III"/>
</dbReference>
<dbReference type="Proteomes" id="UP001321018">
    <property type="component" value="Unassembled WGS sequence"/>
</dbReference>
<organism evidence="6 7">
    <name type="scientific">Natronoglomus mannanivorans</name>
    <dbReference type="NCBI Taxonomy" id="2979990"/>
    <lineage>
        <taxon>Archaea</taxon>
        <taxon>Methanobacteriati</taxon>
        <taxon>Methanobacteriota</taxon>
        <taxon>Stenosarchaea group</taxon>
        <taxon>Halobacteria</taxon>
        <taxon>Halobacteriales</taxon>
        <taxon>Natrialbaceae</taxon>
        <taxon>Natronoglomus</taxon>
    </lineage>
</organism>
<name>A0AAP2Z2Y9_9EURY</name>
<reference evidence="6" key="1">
    <citation type="submission" date="2022-09" db="EMBL/GenBank/DDBJ databases">
        <title>Enrichment on poylsaccharides allowed isolation of novel metabolic and taxonomic groups of Haloarchaea.</title>
        <authorList>
            <person name="Sorokin D.Y."/>
            <person name="Elcheninov A.G."/>
            <person name="Khizhniak T.V."/>
            <person name="Kolganova T.V."/>
            <person name="Kublanov I.V."/>
        </authorList>
    </citation>
    <scope>NUCLEOTIDE SEQUENCE</scope>
    <source>
        <strain evidence="6">AArc-xg1-1</strain>
    </source>
</reference>
<evidence type="ECO:0000313" key="6">
    <source>
        <dbReference type="EMBL" id="MCU4743485.1"/>
    </source>
</evidence>
<feature type="domain" description="Calcineurin-like phosphoesterase" evidence="5">
    <location>
        <begin position="33"/>
        <end position="204"/>
    </location>
</feature>
<evidence type="ECO:0000256" key="3">
    <source>
        <dbReference type="ARBA" id="ARBA00023004"/>
    </source>
</evidence>
<evidence type="ECO:0000313" key="7">
    <source>
        <dbReference type="Proteomes" id="UP001321018"/>
    </source>
</evidence>
<keyword evidence="1" id="KW-0479">Metal-binding</keyword>
<evidence type="ECO:0000256" key="4">
    <source>
        <dbReference type="ARBA" id="ARBA00025742"/>
    </source>
</evidence>
<dbReference type="AlphaFoldDB" id="A0AAP2Z2Y9"/>
<dbReference type="RefSeq" id="WP_338005303.1">
    <property type="nucleotide sequence ID" value="NZ_JAOPKA010000015.1"/>
</dbReference>
<dbReference type="PANTHER" id="PTHR42988:SF2">
    <property type="entry name" value="CYCLIC NUCLEOTIDE PHOSPHODIESTERASE CBUA0032-RELATED"/>
    <property type="match status" value="1"/>
</dbReference>
<comment type="caution">
    <text evidence="6">The sequence shown here is derived from an EMBL/GenBank/DDBJ whole genome shotgun (WGS) entry which is preliminary data.</text>
</comment>
<dbReference type="Gene3D" id="3.60.21.10">
    <property type="match status" value="1"/>
</dbReference>
<protein>
    <submittedName>
        <fullName evidence="6">Metallophosphoesterase</fullName>
    </submittedName>
</protein>
<evidence type="ECO:0000256" key="1">
    <source>
        <dbReference type="ARBA" id="ARBA00022723"/>
    </source>
</evidence>
<dbReference type="InterPro" id="IPR004843">
    <property type="entry name" value="Calcineurin-like_PHP"/>
</dbReference>
<dbReference type="PANTHER" id="PTHR42988">
    <property type="entry name" value="PHOSPHOHYDROLASE"/>
    <property type="match status" value="1"/>
</dbReference>
<dbReference type="GO" id="GO:0016787">
    <property type="term" value="F:hydrolase activity"/>
    <property type="evidence" value="ECO:0007669"/>
    <property type="project" value="UniProtKB-KW"/>
</dbReference>
<gene>
    <name evidence="6" type="ORF">OB960_19040</name>
</gene>
<comment type="similarity">
    <text evidence="4">Belongs to the cyclic nucleotide phosphodiesterase class-III family.</text>
</comment>
<keyword evidence="3" id="KW-0408">Iron</keyword>
<accession>A0AAP2Z2Y9</accession>
<evidence type="ECO:0000256" key="2">
    <source>
        <dbReference type="ARBA" id="ARBA00022801"/>
    </source>
</evidence>
<proteinExistence type="inferred from homology"/>
<keyword evidence="2" id="KW-0378">Hydrolase</keyword>
<evidence type="ECO:0000259" key="5">
    <source>
        <dbReference type="Pfam" id="PF00149"/>
    </source>
</evidence>